<sequence>MKALGFEKQLVLTTAEGKIENDNAGIFEHILVFLDSEARCSLIGATVAESLGLHKGDPYQCTMHGIGGNIETYISHQVTAVFKTSFGDNISLNLITKPLLTNPFPAATLSNSDIQFLKENSIFLSNTAVNGNL</sequence>
<evidence type="ECO:0000313" key="1">
    <source>
        <dbReference type="EMBL" id="VDO43351.1"/>
    </source>
</evidence>
<reference evidence="3" key="1">
    <citation type="submission" date="2017-02" db="UniProtKB">
        <authorList>
            <consortium name="WormBaseParasite"/>
        </authorList>
    </citation>
    <scope>IDENTIFICATION</scope>
</reference>
<proteinExistence type="predicted"/>
<accession>A0A0N4WKK7</accession>
<dbReference type="WBParaSite" id="HPLM_0001162301-mRNA-1">
    <property type="protein sequence ID" value="HPLM_0001162301-mRNA-1"/>
    <property type="gene ID" value="HPLM_0001162301"/>
</dbReference>
<dbReference type="Proteomes" id="UP000268014">
    <property type="component" value="Unassembled WGS sequence"/>
</dbReference>
<evidence type="ECO:0000313" key="2">
    <source>
        <dbReference type="Proteomes" id="UP000268014"/>
    </source>
</evidence>
<keyword evidence="2" id="KW-1185">Reference proteome</keyword>
<dbReference type="AlphaFoldDB" id="A0A0N4WKK7"/>
<organism evidence="3">
    <name type="scientific">Haemonchus placei</name>
    <name type="common">Barber's pole worm</name>
    <dbReference type="NCBI Taxonomy" id="6290"/>
    <lineage>
        <taxon>Eukaryota</taxon>
        <taxon>Metazoa</taxon>
        <taxon>Ecdysozoa</taxon>
        <taxon>Nematoda</taxon>
        <taxon>Chromadorea</taxon>
        <taxon>Rhabditida</taxon>
        <taxon>Rhabditina</taxon>
        <taxon>Rhabditomorpha</taxon>
        <taxon>Strongyloidea</taxon>
        <taxon>Trichostrongylidae</taxon>
        <taxon>Haemonchus</taxon>
    </lineage>
</organism>
<name>A0A0N4WKK7_HAEPC</name>
<dbReference type="EMBL" id="UZAF01017617">
    <property type="protein sequence ID" value="VDO43351.1"/>
    <property type="molecule type" value="Genomic_DNA"/>
</dbReference>
<evidence type="ECO:0000313" key="3">
    <source>
        <dbReference type="WBParaSite" id="HPLM_0001162301-mRNA-1"/>
    </source>
</evidence>
<gene>
    <name evidence="1" type="ORF">HPLM_LOCUS11615</name>
</gene>
<dbReference type="OrthoDB" id="5873588at2759"/>
<dbReference type="STRING" id="6290.A0A0N4WKK7"/>
<reference evidence="1 2" key="2">
    <citation type="submission" date="2018-11" db="EMBL/GenBank/DDBJ databases">
        <authorList>
            <consortium name="Pathogen Informatics"/>
        </authorList>
    </citation>
    <scope>NUCLEOTIDE SEQUENCE [LARGE SCALE GENOMIC DNA]</scope>
    <source>
        <strain evidence="1 2">MHpl1</strain>
    </source>
</reference>
<protein>
    <submittedName>
        <fullName evidence="3">DUF296 domain-containing protein</fullName>
    </submittedName>
</protein>